<sequence>MTDEQQATATDWNRPIIEEFRANAGKVGGPFEGSLLVLLTTTGARTGRRRTSPAIYLRDGERILVFASNAGAPAHPAWYHNLLANPEVTVEIGDGTRVETYTATAAVLRGEERDRLYAQQARLVPAFADYQAGLSRAIPVVALRRSDAAPDSARAQAAGEEAAGKRGGPHGRLGPSS</sequence>
<organism evidence="4 5">
    <name type="scientific">Streptosporangium roseum (strain ATCC 12428 / DSM 43021 / JCM 3005 / KCTC 9067 / NCIMB 10171 / NRRL 2505 / NI 9100)</name>
    <dbReference type="NCBI Taxonomy" id="479432"/>
    <lineage>
        <taxon>Bacteria</taxon>
        <taxon>Bacillati</taxon>
        <taxon>Actinomycetota</taxon>
        <taxon>Actinomycetes</taxon>
        <taxon>Streptosporangiales</taxon>
        <taxon>Streptosporangiaceae</taxon>
        <taxon>Streptosporangium</taxon>
    </lineage>
</organism>
<gene>
    <name evidence="4" type="ordered locus">Sros_4541</name>
</gene>
<dbReference type="GO" id="GO:0005886">
    <property type="term" value="C:plasma membrane"/>
    <property type="evidence" value="ECO:0007669"/>
    <property type="project" value="TreeGrafter"/>
</dbReference>
<name>D2B1V3_STRRD</name>
<dbReference type="GO" id="GO:0070967">
    <property type="term" value="F:coenzyme F420 binding"/>
    <property type="evidence" value="ECO:0007669"/>
    <property type="project" value="TreeGrafter"/>
</dbReference>
<dbReference type="PANTHER" id="PTHR39428">
    <property type="entry name" value="F420H(2)-DEPENDENT QUINONE REDUCTASE RV1261C"/>
    <property type="match status" value="1"/>
</dbReference>
<dbReference type="PANTHER" id="PTHR39428:SF1">
    <property type="entry name" value="F420H(2)-DEPENDENT QUINONE REDUCTASE RV1261C"/>
    <property type="match status" value="1"/>
</dbReference>
<feature type="region of interest" description="Disordered" evidence="3">
    <location>
        <begin position="149"/>
        <end position="177"/>
    </location>
</feature>
<dbReference type="NCBIfam" id="TIGR00026">
    <property type="entry name" value="hi_GC_TIGR00026"/>
    <property type="match status" value="1"/>
</dbReference>
<reference evidence="4 5" key="1">
    <citation type="journal article" date="2010" name="Stand. Genomic Sci.">
        <title>Complete genome sequence of Streptosporangium roseum type strain (NI 9100).</title>
        <authorList>
            <person name="Nolan M."/>
            <person name="Sikorski J."/>
            <person name="Jando M."/>
            <person name="Lucas S."/>
            <person name="Lapidus A."/>
            <person name="Glavina Del Rio T."/>
            <person name="Chen F."/>
            <person name="Tice H."/>
            <person name="Pitluck S."/>
            <person name="Cheng J.F."/>
            <person name="Chertkov O."/>
            <person name="Sims D."/>
            <person name="Meincke L."/>
            <person name="Brettin T."/>
            <person name="Han C."/>
            <person name="Detter J.C."/>
            <person name="Bruce D."/>
            <person name="Goodwin L."/>
            <person name="Land M."/>
            <person name="Hauser L."/>
            <person name="Chang Y.J."/>
            <person name="Jeffries C.D."/>
            <person name="Ivanova N."/>
            <person name="Mavromatis K."/>
            <person name="Mikhailova N."/>
            <person name="Chen A."/>
            <person name="Palaniappan K."/>
            <person name="Chain P."/>
            <person name="Rohde M."/>
            <person name="Goker M."/>
            <person name="Bristow J."/>
            <person name="Eisen J.A."/>
            <person name="Markowitz V."/>
            <person name="Hugenholtz P."/>
            <person name="Kyrpides N.C."/>
            <person name="Klenk H.P."/>
        </authorList>
    </citation>
    <scope>NUCLEOTIDE SEQUENCE [LARGE SCALE GENOMIC DNA]</scope>
    <source>
        <strain evidence="5">ATCC 12428 / DSM 43021 / JCM 3005 / NI 9100</strain>
    </source>
</reference>
<evidence type="ECO:0000313" key="4">
    <source>
        <dbReference type="EMBL" id="ACZ87405.1"/>
    </source>
</evidence>
<feature type="compositionally biased region" description="Low complexity" evidence="3">
    <location>
        <begin position="149"/>
        <end position="161"/>
    </location>
</feature>
<accession>D2B1V3</accession>
<dbReference type="Proteomes" id="UP000002029">
    <property type="component" value="Chromosome"/>
</dbReference>
<dbReference type="eggNOG" id="COG3945">
    <property type="taxonomic scope" value="Bacteria"/>
</dbReference>
<evidence type="ECO:0008006" key="6">
    <source>
        <dbReference type="Google" id="ProtNLM"/>
    </source>
</evidence>
<dbReference type="STRING" id="479432.Sros_4541"/>
<dbReference type="Pfam" id="PF04075">
    <property type="entry name" value="F420H2_quin_red"/>
    <property type="match status" value="1"/>
</dbReference>
<dbReference type="SUPFAM" id="SSF50475">
    <property type="entry name" value="FMN-binding split barrel"/>
    <property type="match status" value="1"/>
</dbReference>
<evidence type="ECO:0000256" key="3">
    <source>
        <dbReference type="SAM" id="MobiDB-lite"/>
    </source>
</evidence>
<dbReference type="RefSeq" id="WP_012891147.1">
    <property type="nucleotide sequence ID" value="NC_013595.1"/>
</dbReference>
<protein>
    <recommendedName>
        <fullName evidence="6">Nitroreductase family deazaflavin-dependent oxidoreductase</fullName>
    </recommendedName>
</protein>
<dbReference type="GO" id="GO:0016491">
    <property type="term" value="F:oxidoreductase activity"/>
    <property type="evidence" value="ECO:0007669"/>
    <property type="project" value="InterPro"/>
</dbReference>
<keyword evidence="5" id="KW-1185">Reference proteome</keyword>
<dbReference type="OrthoDB" id="8225825at2"/>
<dbReference type="KEGG" id="sro:Sros_4541"/>
<proteinExistence type="inferred from homology"/>
<comment type="catalytic activity">
    <reaction evidence="2">
        <text>oxidized coenzyme F420-(gamma-L-Glu)(n) + a quinol + H(+) = reduced coenzyme F420-(gamma-L-Glu)(n) + a quinone</text>
        <dbReference type="Rhea" id="RHEA:39663"/>
        <dbReference type="Rhea" id="RHEA-COMP:12939"/>
        <dbReference type="Rhea" id="RHEA-COMP:14378"/>
        <dbReference type="ChEBI" id="CHEBI:15378"/>
        <dbReference type="ChEBI" id="CHEBI:24646"/>
        <dbReference type="ChEBI" id="CHEBI:132124"/>
        <dbReference type="ChEBI" id="CHEBI:133980"/>
        <dbReference type="ChEBI" id="CHEBI:139511"/>
    </reaction>
</comment>
<evidence type="ECO:0000313" key="5">
    <source>
        <dbReference type="Proteomes" id="UP000002029"/>
    </source>
</evidence>
<dbReference type="InterPro" id="IPR004378">
    <property type="entry name" value="F420H2_quin_Rdtase"/>
</dbReference>
<dbReference type="EMBL" id="CP001814">
    <property type="protein sequence ID" value="ACZ87405.1"/>
    <property type="molecule type" value="Genomic_DNA"/>
</dbReference>
<dbReference type="AlphaFoldDB" id="D2B1V3"/>
<dbReference type="Gene3D" id="2.30.110.10">
    <property type="entry name" value="Electron Transport, Fmn-binding Protein, Chain A"/>
    <property type="match status" value="1"/>
</dbReference>
<evidence type="ECO:0000256" key="2">
    <source>
        <dbReference type="ARBA" id="ARBA00049106"/>
    </source>
</evidence>
<dbReference type="InterPro" id="IPR012349">
    <property type="entry name" value="Split_barrel_FMN-bd"/>
</dbReference>
<dbReference type="HOGENOM" id="CLU_114921_1_0_11"/>
<evidence type="ECO:0000256" key="1">
    <source>
        <dbReference type="ARBA" id="ARBA00008710"/>
    </source>
</evidence>
<comment type="similarity">
    <text evidence="1">Belongs to the F420H(2)-dependent quinone reductase family.</text>
</comment>